<dbReference type="Proteomes" id="UP001159427">
    <property type="component" value="Unassembled WGS sequence"/>
</dbReference>
<dbReference type="SUPFAM" id="SSF47823">
    <property type="entry name" value="lambda integrase-like, N-terminal domain"/>
    <property type="match status" value="1"/>
</dbReference>
<comment type="caution">
    <text evidence="2">The sequence shown here is derived from an EMBL/GenBank/DDBJ whole genome shotgun (WGS) entry which is preliminary data.</text>
</comment>
<keyword evidence="1" id="KW-0238">DNA-binding</keyword>
<evidence type="ECO:0000313" key="2">
    <source>
        <dbReference type="EMBL" id="CAH3020938.1"/>
    </source>
</evidence>
<name>A0ABN8LUJ8_9CNID</name>
<keyword evidence="3" id="KW-1185">Reference proteome</keyword>
<sequence>MFNASLPMLRKTLNGFVVPRIELKRLLNLQLRRNLLSIILSLRDLLVTIFGLPERLHQDITAWIFSPSIADFGYFHWILVPLKQVSSLVLFRSFRFRHLEVSTCPPRPVIEGPGYKLESTVNIASIASGTTDAYRRSFWKWRNFACSRDEIQVFPASTEHVALYLQYMLTITRSHSALGSAIYGIQWAHNLTGIPSPPDSPIIQAVSNATK</sequence>
<reference evidence="2 3" key="1">
    <citation type="submission" date="2022-05" db="EMBL/GenBank/DDBJ databases">
        <authorList>
            <consortium name="Genoscope - CEA"/>
            <person name="William W."/>
        </authorList>
    </citation>
    <scope>NUCLEOTIDE SEQUENCE [LARGE SCALE GENOMIC DNA]</scope>
</reference>
<protein>
    <recommendedName>
        <fullName evidence="4">Vomeronasal type-1 receptor</fullName>
    </recommendedName>
</protein>
<gene>
    <name evidence="2" type="ORF">PEVE_00009282</name>
</gene>
<evidence type="ECO:0000313" key="3">
    <source>
        <dbReference type="Proteomes" id="UP001159427"/>
    </source>
</evidence>
<evidence type="ECO:0000256" key="1">
    <source>
        <dbReference type="ARBA" id="ARBA00023125"/>
    </source>
</evidence>
<dbReference type="Gene3D" id="1.10.150.130">
    <property type="match status" value="1"/>
</dbReference>
<accession>A0ABN8LUJ8</accession>
<dbReference type="EMBL" id="CALNXI010000164">
    <property type="protein sequence ID" value="CAH3020938.1"/>
    <property type="molecule type" value="Genomic_DNA"/>
</dbReference>
<evidence type="ECO:0008006" key="4">
    <source>
        <dbReference type="Google" id="ProtNLM"/>
    </source>
</evidence>
<dbReference type="InterPro" id="IPR010998">
    <property type="entry name" value="Integrase_recombinase_N"/>
</dbReference>
<organism evidence="2 3">
    <name type="scientific">Porites evermanni</name>
    <dbReference type="NCBI Taxonomy" id="104178"/>
    <lineage>
        <taxon>Eukaryota</taxon>
        <taxon>Metazoa</taxon>
        <taxon>Cnidaria</taxon>
        <taxon>Anthozoa</taxon>
        <taxon>Hexacorallia</taxon>
        <taxon>Scleractinia</taxon>
        <taxon>Fungiina</taxon>
        <taxon>Poritidae</taxon>
        <taxon>Porites</taxon>
    </lineage>
</organism>
<proteinExistence type="predicted"/>